<comment type="caution">
    <text evidence="1">The sequence shown here is derived from an EMBL/GenBank/DDBJ whole genome shotgun (WGS) entry which is preliminary data.</text>
</comment>
<evidence type="ECO:0000313" key="1">
    <source>
        <dbReference type="EMBL" id="CAG8736952.1"/>
    </source>
</evidence>
<proteinExistence type="predicted"/>
<dbReference type="OrthoDB" id="2397707at2759"/>
<dbReference type="Gene3D" id="3.80.10.10">
    <property type="entry name" value="Ribonuclease Inhibitor"/>
    <property type="match status" value="1"/>
</dbReference>
<dbReference type="EMBL" id="CAJVPV010028663">
    <property type="protein sequence ID" value="CAG8736952.1"/>
    <property type="molecule type" value="Genomic_DNA"/>
</dbReference>
<sequence length="307" mass="35784">SVVGYNISLFFLQTIVSKYGRYFRSLSIQGRVSQEFINRLAELLNILDTQCNHLEDFNIIVYEQTPGILELNPPSFSHILSRRRSRSLKLTCSAPLITFLEPFYFSTQIESADDSSRITNRITRAHLSFEGLSDIWVLRLINTCSLLQELVLERNYIDDNIEITDETLNGLCTLSELSSLAFISKCNVPLTELFTITSWKRMLSGTPKLKKIDISGLSLFFAARALPLIAESYRSRPLWLKHTSQLECFSPSKEYAQELANLIRSWFWRRVTQRKNKILRTYRETFYRFGKFSYLEDIKTQMAHWTL</sequence>
<protein>
    <submittedName>
        <fullName evidence="1">15199_t:CDS:1</fullName>
    </submittedName>
</protein>
<accession>A0A9N9IID6</accession>
<reference evidence="1" key="1">
    <citation type="submission" date="2021-06" db="EMBL/GenBank/DDBJ databases">
        <authorList>
            <person name="Kallberg Y."/>
            <person name="Tangrot J."/>
            <person name="Rosling A."/>
        </authorList>
    </citation>
    <scope>NUCLEOTIDE SEQUENCE</scope>
    <source>
        <strain evidence="1">CL551</strain>
    </source>
</reference>
<dbReference type="AlphaFoldDB" id="A0A9N9IID6"/>
<name>A0A9N9IID6_9GLOM</name>
<dbReference type="SUPFAM" id="SSF52047">
    <property type="entry name" value="RNI-like"/>
    <property type="match status" value="1"/>
</dbReference>
<evidence type="ECO:0000313" key="2">
    <source>
        <dbReference type="Proteomes" id="UP000789342"/>
    </source>
</evidence>
<feature type="non-terminal residue" evidence="1">
    <location>
        <position position="1"/>
    </location>
</feature>
<dbReference type="Proteomes" id="UP000789342">
    <property type="component" value="Unassembled WGS sequence"/>
</dbReference>
<organism evidence="1 2">
    <name type="scientific">Acaulospora morrowiae</name>
    <dbReference type="NCBI Taxonomy" id="94023"/>
    <lineage>
        <taxon>Eukaryota</taxon>
        <taxon>Fungi</taxon>
        <taxon>Fungi incertae sedis</taxon>
        <taxon>Mucoromycota</taxon>
        <taxon>Glomeromycotina</taxon>
        <taxon>Glomeromycetes</taxon>
        <taxon>Diversisporales</taxon>
        <taxon>Acaulosporaceae</taxon>
        <taxon>Acaulospora</taxon>
    </lineage>
</organism>
<dbReference type="InterPro" id="IPR032675">
    <property type="entry name" value="LRR_dom_sf"/>
</dbReference>
<keyword evidence="2" id="KW-1185">Reference proteome</keyword>
<gene>
    <name evidence="1" type="ORF">AMORRO_LOCUS14445</name>
</gene>